<protein>
    <submittedName>
        <fullName evidence="1">Uncharacterized protein</fullName>
    </submittedName>
</protein>
<reference evidence="1 2" key="1">
    <citation type="journal article" date="2022" name="Nat. Plants">
        <title>Genomes of leafy and leafless Platanthera orchids illuminate the evolution of mycoheterotrophy.</title>
        <authorList>
            <person name="Li M.H."/>
            <person name="Liu K.W."/>
            <person name="Li Z."/>
            <person name="Lu H.C."/>
            <person name="Ye Q.L."/>
            <person name="Zhang D."/>
            <person name="Wang J.Y."/>
            <person name="Li Y.F."/>
            <person name="Zhong Z.M."/>
            <person name="Liu X."/>
            <person name="Yu X."/>
            <person name="Liu D.K."/>
            <person name="Tu X.D."/>
            <person name="Liu B."/>
            <person name="Hao Y."/>
            <person name="Liao X.Y."/>
            <person name="Jiang Y.T."/>
            <person name="Sun W.H."/>
            <person name="Chen J."/>
            <person name="Chen Y.Q."/>
            <person name="Ai Y."/>
            <person name="Zhai J.W."/>
            <person name="Wu S.S."/>
            <person name="Zhou Z."/>
            <person name="Hsiao Y.Y."/>
            <person name="Wu W.L."/>
            <person name="Chen Y.Y."/>
            <person name="Lin Y.F."/>
            <person name="Hsu J.L."/>
            <person name="Li C.Y."/>
            <person name="Wang Z.W."/>
            <person name="Zhao X."/>
            <person name="Zhong W.Y."/>
            <person name="Ma X.K."/>
            <person name="Ma L."/>
            <person name="Huang J."/>
            <person name="Chen G.Z."/>
            <person name="Huang M.Z."/>
            <person name="Huang L."/>
            <person name="Peng D.H."/>
            <person name="Luo Y.B."/>
            <person name="Zou S.Q."/>
            <person name="Chen S.P."/>
            <person name="Lan S."/>
            <person name="Tsai W.C."/>
            <person name="Van de Peer Y."/>
            <person name="Liu Z.J."/>
        </authorList>
    </citation>
    <scope>NUCLEOTIDE SEQUENCE [LARGE SCALE GENOMIC DNA]</scope>
    <source>
        <strain evidence="1">Lor287</strain>
    </source>
</reference>
<keyword evidence="2" id="KW-1185">Reference proteome</keyword>
<proteinExistence type="predicted"/>
<sequence>MSPRVSAFQPTTKNTCTPLIRGCDDVCWETNQLLKEEHRKILVEFILSPQTQLEDTSSKHQQLLPANSHVGRLSQRTLPRTTSILDEVVALTSYASLCESKFGICEENFF</sequence>
<accession>A0AAP0BSN9</accession>
<gene>
    <name evidence="1" type="ORF">KSP39_PZI006088</name>
</gene>
<dbReference type="EMBL" id="JBBWWQ010000004">
    <property type="protein sequence ID" value="KAK8949358.1"/>
    <property type="molecule type" value="Genomic_DNA"/>
</dbReference>
<dbReference type="AlphaFoldDB" id="A0AAP0BSN9"/>
<organism evidence="1 2">
    <name type="scientific">Platanthera zijinensis</name>
    <dbReference type="NCBI Taxonomy" id="2320716"/>
    <lineage>
        <taxon>Eukaryota</taxon>
        <taxon>Viridiplantae</taxon>
        <taxon>Streptophyta</taxon>
        <taxon>Embryophyta</taxon>
        <taxon>Tracheophyta</taxon>
        <taxon>Spermatophyta</taxon>
        <taxon>Magnoliopsida</taxon>
        <taxon>Liliopsida</taxon>
        <taxon>Asparagales</taxon>
        <taxon>Orchidaceae</taxon>
        <taxon>Orchidoideae</taxon>
        <taxon>Orchideae</taxon>
        <taxon>Orchidinae</taxon>
        <taxon>Platanthera</taxon>
    </lineage>
</organism>
<comment type="caution">
    <text evidence="1">The sequence shown here is derived from an EMBL/GenBank/DDBJ whole genome shotgun (WGS) entry which is preliminary data.</text>
</comment>
<name>A0AAP0BSN9_9ASPA</name>
<evidence type="ECO:0000313" key="1">
    <source>
        <dbReference type="EMBL" id="KAK8949358.1"/>
    </source>
</evidence>
<evidence type="ECO:0000313" key="2">
    <source>
        <dbReference type="Proteomes" id="UP001418222"/>
    </source>
</evidence>
<dbReference type="Proteomes" id="UP001418222">
    <property type="component" value="Unassembled WGS sequence"/>
</dbReference>